<feature type="repeat" description="ANK" evidence="3">
    <location>
        <begin position="672"/>
        <end position="704"/>
    </location>
</feature>
<feature type="repeat" description="ANK" evidence="3">
    <location>
        <begin position="639"/>
        <end position="667"/>
    </location>
</feature>
<name>A2FUY3_TRIV3</name>
<organism evidence="4 5">
    <name type="scientific">Trichomonas vaginalis (strain ATCC PRA-98 / G3)</name>
    <dbReference type="NCBI Taxonomy" id="412133"/>
    <lineage>
        <taxon>Eukaryota</taxon>
        <taxon>Metamonada</taxon>
        <taxon>Parabasalia</taxon>
        <taxon>Trichomonadida</taxon>
        <taxon>Trichomonadidae</taxon>
        <taxon>Trichomonas</taxon>
    </lineage>
</organism>
<dbReference type="Proteomes" id="UP000001542">
    <property type="component" value="Unassembled WGS sequence"/>
</dbReference>
<dbReference type="EMBL" id="DS114046">
    <property type="protein sequence ID" value="EAX91274.1"/>
    <property type="molecule type" value="Genomic_DNA"/>
</dbReference>
<dbReference type="PANTHER" id="PTHR24198:SF165">
    <property type="entry name" value="ANKYRIN REPEAT-CONTAINING PROTEIN-RELATED"/>
    <property type="match status" value="1"/>
</dbReference>
<dbReference type="KEGG" id="tva:4748967"/>
<feature type="repeat" description="ANK" evidence="3">
    <location>
        <begin position="872"/>
        <end position="904"/>
    </location>
</feature>
<evidence type="ECO:0000313" key="4">
    <source>
        <dbReference type="EMBL" id="EAX91274.1"/>
    </source>
</evidence>
<dbReference type="InterPro" id="IPR036770">
    <property type="entry name" value="Ankyrin_rpt-contain_sf"/>
</dbReference>
<dbReference type="SMR" id="A2FUY3"/>
<dbReference type="RefSeq" id="XP_001304204.1">
    <property type="nucleotide sequence ID" value="XM_001304203.1"/>
</dbReference>
<keyword evidence="2 3" id="KW-0040">ANK repeat</keyword>
<reference evidence="4" key="1">
    <citation type="submission" date="2006-10" db="EMBL/GenBank/DDBJ databases">
        <authorList>
            <person name="Amadeo P."/>
            <person name="Zhao Q."/>
            <person name="Wortman J."/>
            <person name="Fraser-Liggett C."/>
            <person name="Carlton J."/>
        </authorList>
    </citation>
    <scope>NUCLEOTIDE SEQUENCE</scope>
    <source>
        <strain evidence="4">G3</strain>
    </source>
</reference>
<dbReference type="AlphaFoldDB" id="A2FUY3"/>
<dbReference type="VEuPathDB" id="TrichDB:TVAGG3_0455640"/>
<keyword evidence="1" id="KW-0677">Repeat</keyword>
<gene>
    <name evidence="4" type="ORF">TVAG_251180</name>
</gene>
<dbReference type="eggNOG" id="KOG4177">
    <property type="taxonomic scope" value="Eukaryota"/>
</dbReference>
<dbReference type="Pfam" id="PF12796">
    <property type="entry name" value="Ank_2"/>
    <property type="match status" value="11"/>
</dbReference>
<dbReference type="PROSITE" id="PS50088">
    <property type="entry name" value="ANK_REPEAT"/>
    <property type="match status" value="15"/>
</dbReference>
<dbReference type="Gene3D" id="1.25.40.20">
    <property type="entry name" value="Ankyrin repeat-containing domain"/>
    <property type="match status" value="7"/>
</dbReference>
<proteinExistence type="predicted"/>
<feature type="repeat" description="ANK" evidence="3">
    <location>
        <begin position="184"/>
        <end position="216"/>
    </location>
</feature>
<dbReference type="eggNOG" id="KOG0504">
    <property type="taxonomic scope" value="Eukaryota"/>
</dbReference>
<dbReference type="OrthoDB" id="7464126at2759"/>
<feature type="repeat" description="ANK" evidence="3">
    <location>
        <begin position="539"/>
        <end position="571"/>
    </location>
</feature>
<dbReference type="SMART" id="SM00248">
    <property type="entry name" value="ANK"/>
    <property type="match status" value="29"/>
</dbReference>
<dbReference type="InterPro" id="IPR002110">
    <property type="entry name" value="Ankyrin_rpt"/>
</dbReference>
<keyword evidence="5" id="KW-1185">Reference proteome</keyword>
<feature type="repeat" description="ANK" evidence="3">
    <location>
        <begin position="805"/>
        <end position="837"/>
    </location>
</feature>
<protein>
    <submittedName>
        <fullName evidence="4">Uncharacterized protein</fullName>
    </submittedName>
</protein>
<dbReference type="PROSITE" id="PS50297">
    <property type="entry name" value="ANK_REP_REGION"/>
    <property type="match status" value="9"/>
</dbReference>
<dbReference type="SUPFAM" id="SSF48403">
    <property type="entry name" value="Ankyrin repeat"/>
    <property type="match status" value="4"/>
</dbReference>
<feature type="repeat" description="ANK" evidence="3">
    <location>
        <begin position="249"/>
        <end position="281"/>
    </location>
</feature>
<feature type="repeat" description="ANK" evidence="3">
    <location>
        <begin position="1133"/>
        <end position="1165"/>
    </location>
</feature>
<dbReference type="STRING" id="5722.A2FUY3"/>
<accession>A2FUY3</accession>
<evidence type="ECO:0000256" key="2">
    <source>
        <dbReference type="ARBA" id="ARBA00023043"/>
    </source>
</evidence>
<reference evidence="4" key="2">
    <citation type="journal article" date="2007" name="Science">
        <title>Draft genome sequence of the sexually transmitted pathogen Trichomonas vaginalis.</title>
        <authorList>
            <person name="Carlton J.M."/>
            <person name="Hirt R.P."/>
            <person name="Silva J.C."/>
            <person name="Delcher A.L."/>
            <person name="Schatz M."/>
            <person name="Zhao Q."/>
            <person name="Wortman J.R."/>
            <person name="Bidwell S.L."/>
            <person name="Alsmark U.C.M."/>
            <person name="Besteiro S."/>
            <person name="Sicheritz-Ponten T."/>
            <person name="Noel C.J."/>
            <person name="Dacks J.B."/>
            <person name="Foster P.G."/>
            <person name="Simillion C."/>
            <person name="Van de Peer Y."/>
            <person name="Miranda-Saavedra D."/>
            <person name="Barton G.J."/>
            <person name="Westrop G.D."/>
            <person name="Mueller S."/>
            <person name="Dessi D."/>
            <person name="Fiori P.L."/>
            <person name="Ren Q."/>
            <person name="Paulsen I."/>
            <person name="Zhang H."/>
            <person name="Bastida-Corcuera F.D."/>
            <person name="Simoes-Barbosa A."/>
            <person name="Brown M.T."/>
            <person name="Hayes R.D."/>
            <person name="Mukherjee M."/>
            <person name="Okumura C.Y."/>
            <person name="Schneider R."/>
            <person name="Smith A.J."/>
            <person name="Vanacova S."/>
            <person name="Villalvazo M."/>
            <person name="Haas B.J."/>
            <person name="Pertea M."/>
            <person name="Feldblyum T.V."/>
            <person name="Utterback T.R."/>
            <person name="Shu C.L."/>
            <person name="Osoegawa K."/>
            <person name="de Jong P.J."/>
            <person name="Hrdy I."/>
            <person name="Horvathova L."/>
            <person name="Zubacova Z."/>
            <person name="Dolezal P."/>
            <person name="Malik S.B."/>
            <person name="Logsdon J.M. Jr."/>
            <person name="Henze K."/>
            <person name="Gupta A."/>
            <person name="Wang C.C."/>
            <person name="Dunne R.L."/>
            <person name="Upcroft J.A."/>
            <person name="Upcroft P."/>
            <person name="White O."/>
            <person name="Salzberg S.L."/>
            <person name="Tang P."/>
            <person name="Chiu C.-H."/>
            <person name="Lee Y.-S."/>
            <person name="Embley T.M."/>
            <person name="Coombs G.H."/>
            <person name="Mottram J.C."/>
            <person name="Tachezy J."/>
            <person name="Fraser-Liggett C.M."/>
            <person name="Johnson P.J."/>
        </authorList>
    </citation>
    <scope>NUCLEOTIDE SEQUENCE [LARGE SCALE GENOMIC DNA]</scope>
    <source>
        <strain evidence="4">G3</strain>
    </source>
</reference>
<dbReference type="Pfam" id="PF13637">
    <property type="entry name" value="Ank_4"/>
    <property type="match status" value="2"/>
</dbReference>
<feature type="repeat" description="ANK" evidence="3">
    <location>
        <begin position="93"/>
        <end position="125"/>
    </location>
</feature>
<evidence type="ECO:0000256" key="1">
    <source>
        <dbReference type="ARBA" id="ARBA00022737"/>
    </source>
</evidence>
<feature type="repeat" description="ANK" evidence="3">
    <location>
        <begin position="1101"/>
        <end position="1133"/>
    </location>
</feature>
<dbReference type="VEuPathDB" id="TrichDB:TVAG_251180"/>
<feature type="repeat" description="ANK" evidence="3">
    <location>
        <begin position="972"/>
        <end position="1004"/>
    </location>
</feature>
<sequence>MTELDAENQIFKDVHPRIAPVDASTFEYAPDSLIYAVKKKNKNDLDRLLASGFQINSRDSEDVSLLHYAVKTGDPEFFEYVISKNPHVNVVSRDETILMTAASKKNEQIIRILIEKGATQDYVTAKGKIALDFGNESARKVLVNYTGDDLKSKRKICEAARENNTEEVLYLLAKGSSINEKDKDGMTPYLYACKNGNLSLLSILTKLGCNEEVSDNDGNNGAFLATLNRQHKILKFLYLRGIDFKFAIKGETMLHVAIINNDFDTVKYLLDLKFDQSIRNKDGLGSLFYAISLDRDKIIPLLYNEKSKDETYNDMNPVMFAVEKNRLNTVKKLVELKSDTRYRNQQGFDSFTQAVKNGFIDIANFLIESGIDVNENGPGGDSALMTAIRYSNLEMQKFILYKNCSLTTENKTGENCYQYCVLYKKYDIINLLLQKVNDDQTYKMARKSLYMAIEANDFDSTKILLDFFNRENKDPYDCLVKYAKTQEMRALLIKADQNDVKLKVKKGRTIFDSCSENFVQEIKYFIVQNEGNLEMRNPSGWTPLIMAAGCGQIDSVKYLVSIGADRFAKTNGGSTAISIATQYGYTKIIDYLMSVGLSPNDFVSGGQNCLCLAASEGKIDVVRFLVEEKSIDINEKNQYGKKAIFCATEKGRNEVVQYLISKGADVNDIGFDGIPLAFLAYQKGQNEVYKTLIENGAQTNVNDKNGLNMFHYAATRNDIETAQKCIESGADINEARESDHLTPYLIACYSGSLEFLQFLEQKGAVFDLESCNGVGPLYAASEGGHLNVVQYLIEVKNITSKKDIHGMTPLLVACKFGHENIVDYLLTKGSDYSERDNENCSALYYACQNGSLSLVKKLVESKKFDVNEKCWNGNTCLHVACLNGNADVVKYLIRKKASLDQRTKSDSLPIHLAAQNNHSGVLKVLLNANKEMIDERGYNYNTPLTIACLNEAYEAAKFLLQNGAKINARNATRLSVMHLAAAEGRIYLIRELLKLGFDVNEKLDNETPLGRASMHCQWDTVTFLLSNGAVKENTKAYSALHRCVAEDRMSHFKKLLTLGFKMEEKGIKGRTPIVTAILNKNMDFIDYFIENNVELNAKDDENMTPIYHAITVGSKDILEKLIQNGSLVNYQRLQDTPVMFAISNSNSEMLKILLDNGADPNLDSKIGKFPAHFAVLKDDSNFLQILSGYETNYNVKDREFEFSPLVMLIVNKKEVNTK</sequence>
<feature type="repeat" description="ANK" evidence="3">
    <location>
        <begin position="61"/>
        <end position="93"/>
    </location>
</feature>
<feature type="repeat" description="ANK" evidence="3">
    <location>
        <begin position="939"/>
        <end position="971"/>
    </location>
</feature>
<feature type="repeat" description="ANK" evidence="3">
    <location>
        <begin position="705"/>
        <end position="737"/>
    </location>
</feature>
<evidence type="ECO:0000256" key="3">
    <source>
        <dbReference type="PROSITE-ProRule" id="PRU00023"/>
    </source>
</evidence>
<evidence type="ECO:0000313" key="5">
    <source>
        <dbReference type="Proteomes" id="UP000001542"/>
    </source>
</evidence>
<feature type="repeat" description="ANK" evidence="3">
    <location>
        <begin position="1068"/>
        <end position="1100"/>
    </location>
</feature>
<dbReference type="InParanoid" id="A2FUY3"/>
<dbReference type="PRINTS" id="PR01415">
    <property type="entry name" value="ANKYRIN"/>
</dbReference>
<dbReference type="PANTHER" id="PTHR24198">
    <property type="entry name" value="ANKYRIN REPEAT AND PROTEIN KINASE DOMAIN-CONTAINING PROTEIN"/>
    <property type="match status" value="1"/>
</dbReference>